<proteinExistence type="inferred from homology"/>
<dbReference type="HAMAP" id="MF_03054">
    <property type="entry name" value="CTU2"/>
    <property type="match status" value="1"/>
</dbReference>
<sequence>MCEVQETMPRPRRPRGGQGCSRCGGRAQYLIRDLLFCRPCFTKHIHHRLGRTINGPLAGSSRPNITSRPPPQTGGALIALSGGAGSTALLDFLVERRYLGPQATERVPAVWAQAFAVHVVFPGQSVGGLKELAESRGITYLQVRAEDVFDSSLADKVAGLVQGIPSEDNEDNAARLSALVASLPLPSRPTILGHILDAVLATVASALPVSHLILGETATREAQRVITGTAQGRGFSLPLDLVTLSSRALGEVGASGEVGALGASGVMRLRGARELSVKEAALYCHAKGLETFNYRQWGRKSIEGLTERFVATLSTRHPATVGAITRTAGKLQFTGQEGEGQEGPLCPLCRRPADPGIKEWQARASLTVLPGHPSTTKEEGALESLLCYGCAAALKGRKDAEMPPFVAAEVRRRVPESEMRAAIADYFV</sequence>
<evidence type="ECO:0000313" key="6">
    <source>
        <dbReference type="Proteomes" id="UP001233271"/>
    </source>
</evidence>
<feature type="region of interest" description="Disordered" evidence="4">
    <location>
        <begin position="52"/>
        <end position="76"/>
    </location>
</feature>
<dbReference type="PANTHER" id="PTHR20882">
    <property type="entry name" value="CYTOPLASMIC TRNA 2-THIOLATION PROTEIN 2"/>
    <property type="match status" value="1"/>
</dbReference>
<protein>
    <recommendedName>
        <fullName evidence="3">Cytoplasmic tRNA 2-thiolation protein 2</fullName>
    </recommendedName>
</protein>
<comment type="pathway">
    <text evidence="3">tRNA modification; 5-methoxycarbonylmethyl-2-thiouridine-tRNA biosynthesis.</text>
</comment>
<dbReference type="PANTHER" id="PTHR20882:SF14">
    <property type="entry name" value="CYTOPLASMIC TRNA 2-THIOLATION PROTEIN 2"/>
    <property type="match status" value="1"/>
</dbReference>
<evidence type="ECO:0000256" key="1">
    <source>
        <dbReference type="ARBA" id="ARBA00022490"/>
    </source>
</evidence>
<dbReference type="GO" id="GO:0002143">
    <property type="term" value="P:tRNA wobble position uridine thiolation"/>
    <property type="evidence" value="ECO:0007669"/>
    <property type="project" value="TreeGrafter"/>
</dbReference>
<comment type="subcellular location">
    <subcellularLocation>
        <location evidence="3">Cytoplasm</location>
    </subcellularLocation>
</comment>
<evidence type="ECO:0000256" key="4">
    <source>
        <dbReference type="SAM" id="MobiDB-lite"/>
    </source>
</evidence>
<dbReference type="AlphaFoldDB" id="A0AA48KY03"/>
<keyword evidence="1 3" id="KW-0963">Cytoplasm</keyword>
<dbReference type="GO" id="GO:0016783">
    <property type="term" value="F:sulfurtransferase activity"/>
    <property type="evidence" value="ECO:0007669"/>
    <property type="project" value="TreeGrafter"/>
</dbReference>
<dbReference type="Proteomes" id="UP001233271">
    <property type="component" value="Chromosome 2"/>
</dbReference>
<organism evidence="5 6">
    <name type="scientific">Cutaneotrichosporon cavernicola</name>
    <dbReference type="NCBI Taxonomy" id="279322"/>
    <lineage>
        <taxon>Eukaryota</taxon>
        <taxon>Fungi</taxon>
        <taxon>Dikarya</taxon>
        <taxon>Basidiomycota</taxon>
        <taxon>Agaricomycotina</taxon>
        <taxon>Tremellomycetes</taxon>
        <taxon>Trichosporonales</taxon>
        <taxon>Trichosporonaceae</taxon>
        <taxon>Cutaneotrichosporon</taxon>
    </lineage>
</organism>
<keyword evidence="6" id="KW-1185">Reference proteome</keyword>
<reference evidence="5" key="1">
    <citation type="journal article" date="2023" name="BMC Genomics">
        <title>Chromosome-level genome assemblies of Cutaneotrichosporon spp. (Trichosporonales, Basidiomycota) reveal imbalanced evolution between nucleotide sequences and chromosome synteny.</title>
        <authorList>
            <person name="Kobayashi Y."/>
            <person name="Kayamori A."/>
            <person name="Aoki K."/>
            <person name="Shiwa Y."/>
            <person name="Matsutani M."/>
            <person name="Fujita N."/>
            <person name="Sugita T."/>
            <person name="Iwasaki W."/>
            <person name="Tanaka N."/>
            <person name="Takashima M."/>
        </authorList>
    </citation>
    <scope>NUCLEOTIDE SEQUENCE</scope>
    <source>
        <strain evidence="5">HIS019</strain>
    </source>
</reference>
<keyword evidence="2 3" id="KW-0819">tRNA processing</keyword>
<gene>
    <name evidence="3" type="primary">NCS2</name>
    <name evidence="3" type="synonym">CTU2</name>
    <name evidence="5" type="ORF">CcaverHIS019_0202260</name>
</gene>
<dbReference type="InterPro" id="IPR014729">
    <property type="entry name" value="Rossmann-like_a/b/a_fold"/>
</dbReference>
<comment type="similarity">
    <text evidence="3">Belongs to the CTU2/NCS2 family.</text>
</comment>
<dbReference type="SUPFAM" id="SSF52402">
    <property type="entry name" value="Adenine nucleotide alpha hydrolases-like"/>
    <property type="match status" value="1"/>
</dbReference>
<name>A0AA48KY03_9TREE</name>
<dbReference type="InterPro" id="IPR019407">
    <property type="entry name" value="CTU2"/>
</dbReference>
<dbReference type="GO" id="GO:0000049">
    <property type="term" value="F:tRNA binding"/>
    <property type="evidence" value="ECO:0007669"/>
    <property type="project" value="InterPro"/>
</dbReference>
<dbReference type="GO" id="GO:0016779">
    <property type="term" value="F:nucleotidyltransferase activity"/>
    <property type="evidence" value="ECO:0007669"/>
    <property type="project" value="UniProtKB-UniRule"/>
</dbReference>
<comment type="function">
    <text evidence="3">Plays a central role in 2-thiolation of mcm(5)S(2)U at tRNA wobble positions of tRNA(Lys), tRNA(Glu) and tRNA(Gln). May act by forming a heterodimer with NCS6 that ligates sulfur from thiocarboxylated URM1 onto the uridine of tRNAs at wobble position. Prior mcm(5) tRNA modification by the elongator complex is required for 2-thiolation. May also be involved in protein urmylation.</text>
</comment>
<evidence type="ECO:0000256" key="2">
    <source>
        <dbReference type="ARBA" id="ARBA00022694"/>
    </source>
</evidence>
<dbReference type="GO" id="GO:0032447">
    <property type="term" value="P:protein urmylation"/>
    <property type="evidence" value="ECO:0007669"/>
    <property type="project" value="UniProtKB-UniRule"/>
</dbReference>
<dbReference type="GO" id="GO:0005829">
    <property type="term" value="C:cytosol"/>
    <property type="evidence" value="ECO:0007669"/>
    <property type="project" value="TreeGrafter"/>
</dbReference>
<accession>A0AA48KY03</accession>
<dbReference type="Pfam" id="PF10288">
    <property type="entry name" value="CTU2"/>
    <property type="match status" value="1"/>
</dbReference>
<dbReference type="EMBL" id="AP028213">
    <property type="protein sequence ID" value="BEI88864.1"/>
    <property type="molecule type" value="Genomic_DNA"/>
</dbReference>
<evidence type="ECO:0000256" key="3">
    <source>
        <dbReference type="HAMAP-Rule" id="MF_03054"/>
    </source>
</evidence>
<dbReference type="Gene3D" id="3.40.50.620">
    <property type="entry name" value="HUPs"/>
    <property type="match status" value="1"/>
</dbReference>
<evidence type="ECO:0000313" key="5">
    <source>
        <dbReference type="EMBL" id="BEI88864.1"/>
    </source>
</evidence>